<keyword evidence="2" id="KW-0732">Signal</keyword>
<organism evidence="3 4">
    <name type="scientific">Solilutibacter oculi</name>
    <dbReference type="NCBI Taxonomy" id="2698682"/>
    <lineage>
        <taxon>Bacteria</taxon>
        <taxon>Pseudomonadati</taxon>
        <taxon>Pseudomonadota</taxon>
        <taxon>Gammaproteobacteria</taxon>
        <taxon>Lysobacterales</taxon>
        <taxon>Lysobacteraceae</taxon>
        <taxon>Solilutibacter</taxon>
    </lineage>
</organism>
<evidence type="ECO:0000313" key="4">
    <source>
        <dbReference type="Proteomes" id="UP000251842"/>
    </source>
</evidence>
<dbReference type="AlphaFoldDB" id="A0A344J888"/>
<dbReference type="KEGG" id="lue:DCD74_11690"/>
<evidence type="ECO:0000256" key="2">
    <source>
        <dbReference type="SAM" id="SignalP"/>
    </source>
</evidence>
<protein>
    <recommendedName>
        <fullName evidence="5">DUF2946 domain-containing protein</fullName>
    </recommendedName>
</protein>
<feature type="chain" id="PRO_5016823256" description="DUF2946 domain-containing protein" evidence="2">
    <location>
        <begin position="19"/>
        <end position="111"/>
    </location>
</feature>
<gene>
    <name evidence="3" type="ORF">DCD74_11690</name>
</gene>
<keyword evidence="4" id="KW-1185">Reference proteome</keyword>
<dbReference type="Proteomes" id="UP000251842">
    <property type="component" value="Chromosome"/>
</dbReference>
<dbReference type="EMBL" id="CP029556">
    <property type="protein sequence ID" value="AXA85248.1"/>
    <property type="molecule type" value="Genomic_DNA"/>
</dbReference>
<accession>A0A344J888</accession>
<proteinExistence type="predicted"/>
<evidence type="ECO:0000256" key="1">
    <source>
        <dbReference type="SAM" id="MobiDB-lite"/>
    </source>
</evidence>
<feature type="region of interest" description="Disordered" evidence="1">
    <location>
        <begin position="29"/>
        <end position="52"/>
    </location>
</feature>
<feature type="signal peptide" evidence="2">
    <location>
        <begin position="1"/>
        <end position="18"/>
    </location>
</feature>
<sequence>MLALALLALSMMARPVLAAIGEAHELAHDPTGRHAYVSETGGTAGDDESDEQSVGHALLEFAHCCAQLSVATAEGLFVPAVKPRSSLAACPEVTTHGAGARGSPFRPPIRV</sequence>
<dbReference type="OrthoDB" id="5974854at2"/>
<evidence type="ECO:0008006" key="5">
    <source>
        <dbReference type="Google" id="ProtNLM"/>
    </source>
</evidence>
<evidence type="ECO:0000313" key="3">
    <source>
        <dbReference type="EMBL" id="AXA85248.1"/>
    </source>
</evidence>
<name>A0A344J888_9GAMM</name>
<reference evidence="4" key="1">
    <citation type="submission" date="2018-05" db="EMBL/GenBank/DDBJ databases">
        <title>Luteimonas pekinense sp. nov., isolated from human Meibomian gland secretions, Beijing, China.</title>
        <authorList>
            <person name="Wen T."/>
            <person name="Bai H."/>
            <person name="Lv H."/>
        </authorList>
    </citation>
    <scope>NUCLEOTIDE SEQUENCE [LARGE SCALE GENOMIC DNA]</scope>
    <source>
        <strain evidence="4">83-4</strain>
    </source>
</reference>
<dbReference type="RefSeq" id="WP_112927457.1">
    <property type="nucleotide sequence ID" value="NZ_CP029556.1"/>
</dbReference>